<feature type="transmembrane region" description="Helical" evidence="8">
    <location>
        <begin position="94"/>
        <end position="118"/>
    </location>
</feature>
<comment type="subcellular location">
    <subcellularLocation>
        <location evidence="1">Cell membrane</location>
        <topology evidence="1">Multi-pass membrane protein</topology>
    </subcellularLocation>
</comment>
<evidence type="ECO:0000256" key="1">
    <source>
        <dbReference type="ARBA" id="ARBA00004651"/>
    </source>
</evidence>
<name>A0A6N3DND9_9FIRM</name>
<dbReference type="InterPro" id="IPR004680">
    <property type="entry name" value="Cit_transptr-like_dom"/>
</dbReference>
<dbReference type="PANTHER" id="PTHR43568:SF1">
    <property type="entry name" value="P PROTEIN"/>
    <property type="match status" value="1"/>
</dbReference>
<dbReference type="RefSeq" id="WP_270771199.1">
    <property type="nucleotide sequence ID" value="NZ_CACRUE010000033.1"/>
</dbReference>
<sequence length="423" mass="45663">MNTQQIIAICIFAVVMILIISEKIDRTVVALSGAALMFLFKIVTFEEGISHIDFNTLFVLIGMMIVVAIVKKSGLFEYVAILTAKISKGDPSKIMVYFMIITAVLSAILDNVTTVLLIGPMTLVISDILSINPIPFLMTQIIASNVGGTSTLIGDPPNIMIGSAAGLSFGDFVVNLGPVIVIILILLIFIFKFIYRKELVKSPESEQSIAKLDEKKAIQDKTLLIKSLAVLALILVGFMTHSKLGIESSVVAITGACILLLIGKQDPHEVIYSVEWPTIAFFAGLFIVVGGLSNTGVISMLAKLLVEETHGNVILTMFLLLWISAIVSSFLDNIPFVATLIPLILTMQTQGMDVMPLWWATSLGACLGGNGTLIGASANVVLASVGQKHGYPITFKDYLKVGFPIMIFTVIISTIYLTIKFAM</sequence>
<feature type="transmembrane region" description="Helical" evidence="8">
    <location>
        <begin position="223"/>
        <end position="240"/>
    </location>
</feature>
<dbReference type="PANTHER" id="PTHR43568">
    <property type="entry name" value="P PROTEIN"/>
    <property type="match status" value="1"/>
</dbReference>
<comment type="similarity">
    <text evidence="2">Belongs to the CitM (TC 2.A.11) transporter family.</text>
</comment>
<dbReference type="EMBL" id="CACRUE010000033">
    <property type="protein sequence ID" value="VYU30470.1"/>
    <property type="molecule type" value="Genomic_DNA"/>
</dbReference>
<feature type="transmembrane region" description="Helical" evidence="8">
    <location>
        <begin position="57"/>
        <end position="82"/>
    </location>
</feature>
<keyword evidence="5 8" id="KW-0812">Transmembrane</keyword>
<evidence type="ECO:0000256" key="3">
    <source>
        <dbReference type="ARBA" id="ARBA00022448"/>
    </source>
</evidence>
<dbReference type="AlphaFoldDB" id="A0A6N3DND9"/>
<organism evidence="10">
    <name type="scientific">Intestinibacter bartlettii</name>
    <dbReference type="NCBI Taxonomy" id="261299"/>
    <lineage>
        <taxon>Bacteria</taxon>
        <taxon>Bacillati</taxon>
        <taxon>Bacillota</taxon>
        <taxon>Clostridia</taxon>
        <taxon>Peptostreptococcales</taxon>
        <taxon>Peptostreptococcaceae</taxon>
        <taxon>Intestinibacter</taxon>
    </lineage>
</organism>
<keyword evidence="3" id="KW-0813">Transport</keyword>
<gene>
    <name evidence="10" type="primary">arsB</name>
    <name evidence="10" type="ORF">IBLFYP30_02304</name>
</gene>
<evidence type="ECO:0000256" key="2">
    <source>
        <dbReference type="ARBA" id="ARBA00009843"/>
    </source>
</evidence>
<dbReference type="GO" id="GO:0005886">
    <property type="term" value="C:plasma membrane"/>
    <property type="evidence" value="ECO:0007669"/>
    <property type="project" value="UniProtKB-SubCell"/>
</dbReference>
<keyword evidence="7 8" id="KW-0472">Membrane</keyword>
<feature type="transmembrane region" description="Helical" evidence="8">
    <location>
        <begin position="246"/>
        <end position="263"/>
    </location>
</feature>
<protein>
    <submittedName>
        <fullName evidence="10">Arsenical pump membrane protein</fullName>
    </submittedName>
</protein>
<feature type="transmembrane region" description="Helical" evidence="8">
    <location>
        <begin position="401"/>
        <end position="419"/>
    </location>
</feature>
<feature type="transmembrane region" description="Helical" evidence="8">
    <location>
        <begin position="6"/>
        <end position="21"/>
    </location>
</feature>
<reference evidence="10" key="1">
    <citation type="submission" date="2019-11" db="EMBL/GenBank/DDBJ databases">
        <authorList>
            <person name="Feng L."/>
        </authorList>
    </citation>
    <scope>NUCLEOTIDE SEQUENCE</scope>
    <source>
        <strain evidence="10">IbartlettiiLFYP30</strain>
    </source>
</reference>
<dbReference type="InterPro" id="IPR051475">
    <property type="entry name" value="Diverse_Ion_Transporter"/>
</dbReference>
<dbReference type="PRINTS" id="PR00758">
    <property type="entry name" value="ARSENICPUMP"/>
</dbReference>
<evidence type="ECO:0000256" key="6">
    <source>
        <dbReference type="ARBA" id="ARBA00022989"/>
    </source>
</evidence>
<accession>A0A6N3DND9</accession>
<evidence type="ECO:0000256" key="7">
    <source>
        <dbReference type="ARBA" id="ARBA00023136"/>
    </source>
</evidence>
<proteinExistence type="inferred from homology"/>
<feature type="transmembrane region" description="Helical" evidence="8">
    <location>
        <begin position="270"/>
        <end position="293"/>
    </location>
</feature>
<dbReference type="CDD" id="cd01116">
    <property type="entry name" value="P_permease"/>
    <property type="match status" value="1"/>
</dbReference>
<evidence type="ECO:0000256" key="5">
    <source>
        <dbReference type="ARBA" id="ARBA00022692"/>
    </source>
</evidence>
<feature type="transmembrane region" description="Helical" evidence="8">
    <location>
        <begin position="313"/>
        <end position="345"/>
    </location>
</feature>
<keyword evidence="4" id="KW-1003">Cell membrane</keyword>
<dbReference type="InterPro" id="IPR000802">
    <property type="entry name" value="Arsenical_pump_ArsB"/>
</dbReference>
<evidence type="ECO:0000259" key="9">
    <source>
        <dbReference type="Pfam" id="PF03600"/>
    </source>
</evidence>
<dbReference type="GO" id="GO:0015105">
    <property type="term" value="F:arsenite transmembrane transporter activity"/>
    <property type="evidence" value="ECO:0007669"/>
    <property type="project" value="InterPro"/>
</dbReference>
<evidence type="ECO:0000256" key="8">
    <source>
        <dbReference type="SAM" id="Phobius"/>
    </source>
</evidence>
<keyword evidence="6 8" id="KW-1133">Transmembrane helix</keyword>
<evidence type="ECO:0000256" key="4">
    <source>
        <dbReference type="ARBA" id="ARBA00022475"/>
    </source>
</evidence>
<feature type="transmembrane region" description="Helical" evidence="8">
    <location>
        <begin position="357"/>
        <end position="381"/>
    </location>
</feature>
<dbReference type="Pfam" id="PF03600">
    <property type="entry name" value="CitMHS"/>
    <property type="match status" value="1"/>
</dbReference>
<feature type="domain" description="Citrate transporter-like" evidence="9">
    <location>
        <begin position="16"/>
        <end position="364"/>
    </location>
</feature>
<feature type="transmembrane region" description="Helical" evidence="8">
    <location>
        <begin position="172"/>
        <end position="195"/>
    </location>
</feature>
<feature type="transmembrane region" description="Helical" evidence="8">
    <location>
        <begin position="28"/>
        <end position="45"/>
    </location>
</feature>
<evidence type="ECO:0000313" key="10">
    <source>
        <dbReference type="EMBL" id="VYU30470.1"/>
    </source>
</evidence>